<organism evidence="1 2">
    <name type="scientific">Polarella glacialis</name>
    <name type="common">Dinoflagellate</name>
    <dbReference type="NCBI Taxonomy" id="89957"/>
    <lineage>
        <taxon>Eukaryota</taxon>
        <taxon>Sar</taxon>
        <taxon>Alveolata</taxon>
        <taxon>Dinophyceae</taxon>
        <taxon>Suessiales</taxon>
        <taxon>Suessiaceae</taxon>
        <taxon>Polarella</taxon>
    </lineage>
</organism>
<evidence type="ECO:0000313" key="2">
    <source>
        <dbReference type="Proteomes" id="UP000626109"/>
    </source>
</evidence>
<name>A0A813KIS4_POLGL</name>
<protein>
    <submittedName>
        <fullName evidence="1">Uncharacterized protein</fullName>
    </submittedName>
</protein>
<dbReference type="AlphaFoldDB" id="A0A813KIS4"/>
<reference evidence="1" key="1">
    <citation type="submission" date="2021-02" db="EMBL/GenBank/DDBJ databases">
        <authorList>
            <person name="Dougan E. K."/>
            <person name="Rhodes N."/>
            <person name="Thang M."/>
            <person name="Chan C."/>
        </authorList>
    </citation>
    <scope>NUCLEOTIDE SEQUENCE</scope>
</reference>
<dbReference type="Proteomes" id="UP000626109">
    <property type="component" value="Unassembled WGS sequence"/>
</dbReference>
<dbReference type="EMBL" id="CAJNNW010030827">
    <property type="protein sequence ID" value="CAE8704631.1"/>
    <property type="molecule type" value="Genomic_DNA"/>
</dbReference>
<comment type="caution">
    <text evidence="1">The sequence shown here is derived from an EMBL/GenBank/DDBJ whole genome shotgun (WGS) entry which is preliminary data.</text>
</comment>
<evidence type="ECO:0000313" key="1">
    <source>
        <dbReference type="EMBL" id="CAE8704631.1"/>
    </source>
</evidence>
<proteinExistence type="predicted"/>
<accession>A0A813KIS4</accession>
<sequence>MGQGLGQGLSHHCAGCYDSAEVIDMMPMVPATGEPKDQHQEVEVPGDFPIAKKARTKAQLARMLTEGRIQAANDQKIWDDLTAEFACQKMIWESGALLKGPKHQGQIAMLSSKVEFALGQSKIQPTTAADALEKALEVSDGAEATGGPLMTSACENLCKSVVQTARRNTARREVADWLMGTPLLVGESEVLGRIDACLVKDLEVKEQITSALLPNRTSGVR</sequence>
<gene>
    <name evidence="1" type="ORF">PGLA2088_LOCUS33295</name>
</gene>